<sequence>MVHTFSEYEYKRPDIKQIAAEVDTLLKEFKEKDSADAQAEVIDRLNTYFNHLSTMSNLALIRSTIDTRDEFYDKERNFFDEYGPAIQEIDFKYYETLIASPYKSELEQRYGKQLFSLAEKAVKGFDPKVKSLLQKENKLDSEYSRLLASAEIEFDGKVLNLSEFGPYAQHTNRQMRRSATEALHGFMEMHLDKIDRIYDDLVKTRHQIAVELGYKNFIELGYIRMNRIDYDSDMVQNFRDQVAEYVVPLVTELKERQRRRIGVEKLKIYDESFDFTTGNAVPKGDTEDILQAGENMYLELSKETGEFFKFMRQRELFDVEAKKGKEGGGYCTFIPDYSSPFIFSNFNGTLDDVTVLTHEAGHAFQSYMSSGFEVPEYQFPTLESAEIHSMSMEYFTYPWMEQFFKEDTDKFKYTHMADNISFLPYGVAIDEFQHIVYAHPELSPKERRQEWQKLEDKYLPHRDYDGIEPLASGAFWHKQGHVFSDPFYYIDYTLAQVCAMQFWKRANEDFDSAWSDYINLCRLGGSLPFNALVEKANLISPFEDGCLQSVVKEAQDYLNLIDDSAL</sequence>
<accession>A0ABP7F5Q4</accession>
<keyword evidence="9" id="KW-1185">Reference proteome</keyword>
<keyword evidence="5 6" id="KW-0482">Metalloprotease</keyword>
<comment type="caution">
    <text evidence="8">The sequence shown here is derived from an EMBL/GenBank/DDBJ whole genome shotgun (WGS) entry which is preliminary data.</text>
</comment>
<dbReference type="SUPFAM" id="SSF55486">
    <property type="entry name" value="Metalloproteases ('zincins'), catalytic domain"/>
    <property type="match status" value="1"/>
</dbReference>
<dbReference type="InterPro" id="IPR001567">
    <property type="entry name" value="Pept_M3A_M3B_dom"/>
</dbReference>
<evidence type="ECO:0000256" key="5">
    <source>
        <dbReference type="ARBA" id="ARBA00023049"/>
    </source>
</evidence>
<dbReference type="PANTHER" id="PTHR11804">
    <property type="entry name" value="PROTEASE M3 THIMET OLIGOPEPTIDASE-RELATED"/>
    <property type="match status" value="1"/>
</dbReference>
<name>A0ABP7F5Q4_9STAP</name>
<dbReference type="NCBIfam" id="TIGR02289">
    <property type="entry name" value="M3_not_pepF"/>
    <property type="match status" value="1"/>
</dbReference>
<dbReference type="EMBL" id="BAABCK010000067">
    <property type="protein sequence ID" value="GAA3732027.1"/>
    <property type="molecule type" value="Genomic_DNA"/>
</dbReference>
<dbReference type="CDD" id="cd09606">
    <property type="entry name" value="M3B_PepF"/>
    <property type="match status" value="1"/>
</dbReference>
<evidence type="ECO:0000256" key="4">
    <source>
        <dbReference type="ARBA" id="ARBA00022833"/>
    </source>
</evidence>
<dbReference type="Pfam" id="PF01432">
    <property type="entry name" value="Peptidase_M3"/>
    <property type="match status" value="1"/>
</dbReference>
<protein>
    <submittedName>
        <fullName evidence="8">M3 family oligoendopeptidase</fullName>
    </submittedName>
</protein>
<feature type="domain" description="Peptidase M3A/M3B catalytic" evidence="7">
    <location>
        <begin position="168"/>
        <end position="549"/>
    </location>
</feature>
<gene>
    <name evidence="8" type="ORF">GCM10022378_20420</name>
</gene>
<dbReference type="RefSeq" id="WP_344704088.1">
    <property type="nucleotide sequence ID" value="NZ_BAABCK010000067.1"/>
</dbReference>
<evidence type="ECO:0000256" key="1">
    <source>
        <dbReference type="ARBA" id="ARBA00022670"/>
    </source>
</evidence>
<evidence type="ECO:0000259" key="7">
    <source>
        <dbReference type="Pfam" id="PF01432"/>
    </source>
</evidence>
<comment type="similarity">
    <text evidence="6">Belongs to the peptidase M3 family.</text>
</comment>
<keyword evidence="4 6" id="KW-0862">Zinc</keyword>
<proteinExistence type="inferred from homology"/>
<dbReference type="InterPro" id="IPR045090">
    <property type="entry name" value="Pept_M3A_M3B"/>
</dbReference>
<keyword evidence="2 6" id="KW-0479">Metal-binding</keyword>
<evidence type="ECO:0000256" key="3">
    <source>
        <dbReference type="ARBA" id="ARBA00022801"/>
    </source>
</evidence>
<keyword evidence="3 6" id="KW-0378">Hydrolase</keyword>
<evidence type="ECO:0000313" key="8">
    <source>
        <dbReference type="EMBL" id="GAA3732027.1"/>
    </source>
</evidence>
<keyword evidence="1 6" id="KW-0645">Protease</keyword>
<dbReference type="Gene3D" id="1.10.1370.30">
    <property type="match status" value="1"/>
</dbReference>
<evidence type="ECO:0000256" key="6">
    <source>
        <dbReference type="RuleBase" id="RU003435"/>
    </source>
</evidence>
<dbReference type="Proteomes" id="UP001500920">
    <property type="component" value="Unassembled WGS sequence"/>
</dbReference>
<organism evidence="8 9">
    <name type="scientific">Salinicoccus jeotgali</name>
    <dbReference type="NCBI Taxonomy" id="381634"/>
    <lineage>
        <taxon>Bacteria</taxon>
        <taxon>Bacillati</taxon>
        <taxon>Bacillota</taxon>
        <taxon>Bacilli</taxon>
        <taxon>Bacillales</taxon>
        <taxon>Staphylococcaceae</taxon>
        <taxon>Salinicoccus</taxon>
    </lineage>
</organism>
<dbReference type="PANTHER" id="PTHR11804:SF28">
    <property type="entry name" value="OLIGOENDOPEPTIDASE F"/>
    <property type="match status" value="1"/>
</dbReference>
<evidence type="ECO:0000313" key="9">
    <source>
        <dbReference type="Proteomes" id="UP001500920"/>
    </source>
</evidence>
<comment type="cofactor">
    <cofactor evidence="6">
        <name>Zn(2+)</name>
        <dbReference type="ChEBI" id="CHEBI:29105"/>
    </cofactor>
    <text evidence="6">Binds 1 zinc ion.</text>
</comment>
<reference evidence="9" key="1">
    <citation type="journal article" date="2019" name="Int. J. Syst. Evol. Microbiol.">
        <title>The Global Catalogue of Microorganisms (GCM) 10K type strain sequencing project: providing services to taxonomists for standard genome sequencing and annotation.</title>
        <authorList>
            <consortium name="The Broad Institute Genomics Platform"/>
            <consortium name="The Broad Institute Genome Sequencing Center for Infectious Disease"/>
            <person name="Wu L."/>
            <person name="Ma J."/>
        </authorList>
    </citation>
    <scope>NUCLEOTIDE SEQUENCE [LARGE SCALE GENOMIC DNA]</scope>
    <source>
        <strain evidence="9">JCM 16981</strain>
    </source>
</reference>
<dbReference type="InterPro" id="IPR011976">
    <property type="entry name" value="Pept_M3B_oligopep-rel"/>
</dbReference>
<evidence type="ECO:0000256" key="2">
    <source>
        <dbReference type="ARBA" id="ARBA00022723"/>
    </source>
</evidence>